<organism evidence="3 4">
    <name type="scientific">Viridibacillus arvi</name>
    <dbReference type="NCBI Taxonomy" id="263475"/>
    <lineage>
        <taxon>Bacteria</taxon>
        <taxon>Bacillati</taxon>
        <taxon>Bacillota</taxon>
        <taxon>Bacilli</taxon>
        <taxon>Bacillales</taxon>
        <taxon>Caryophanaceae</taxon>
        <taxon>Viridibacillus</taxon>
    </lineage>
</organism>
<comment type="caution">
    <text evidence="3">The sequence shown here is derived from an EMBL/GenBank/DDBJ whole genome shotgun (WGS) entry which is preliminary data.</text>
</comment>
<dbReference type="GeneID" id="301138764"/>
<evidence type="ECO:0000256" key="2">
    <source>
        <dbReference type="SAM" id="SignalP"/>
    </source>
</evidence>
<proteinExistence type="predicted"/>
<dbReference type="PATRIC" id="fig|263475.3.peg.186"/>
<dbReference type="PROSITE" id="PS51257">
    <property type="entry name" value="PROKAR_LIPOPROTEIN"/>
    <property type="match status" value="1"/>
</dbReference>
<dbReference type="Pfam" id="PF13798">
    <property type="entry name" value="PCYCGC"/>
    <property type="match status" value="1"/>
</dbReference>
<sequence>MKFKWLTLLLAGSMILTACGSGEDKADEPVKQEQHNEESGHQHTVANGDIQETTASADVLPSFLDKQSEDLKLVYKATGQATEILKWIPCYCGCGESAGHKSNMNCFVKEVKKDGSIVWDDHGTRCVACVEIAIQSIKMAQEGKSLKEIRKVIDEAYKEGYAKPTPTPTPA</sequence>
<protein>
    <recommendedName>
        <fullName evidence="5">Lipoprotein</fullName>
    </recommendedName>
</protein>
<keyword evidence="2" id="KW-0732">Signal</keyword>
<dbReference type="AlphaFoldDB" id="A0A0M0L8Q8"/>
<name>A0A0M0L8Q8_9BACL</name>
<gene>
    <name evidence="3" type="ORF">AMD00_21935</name>
</gene>
<dbReference type="Proteomes" id="UP000036867">
    <property type="component" value="Unassembled WGS sequence"/>
</dbReference>
<dbReference type="InterPro" id="IPR025673">
    <property type="entry name" value="PCYCGC"/>
</dbReference>
<evidence type="ECO:0000313" key="4">
    <source>
        <dbReference type="Proteomes" id="UP000036867"/>
    </source>
</evidence>
<feature type="compositionally biased region" description="Basic and acidic residues" evidence="1">
    <location>
        <begin position="24"/>
        <end position="41"/>
    </location>
</feature>
<dbReference type="RefSeq" id="WP_053419232.1">
    <property type="nucleotide sequence ID" value="NZ_LILB01000009.1"/>
</dbReference>
<keyword evidence="4" id="KW-1185">Reference proteome</keyword>
<feature type="region of interest" description="Disordered" evidence="1">
    <location>
        <begin position="24"/>
        <end position="44"/>
    </location>
</feature>
<dbReference type="STRING" id="263475.AMD00_21935"/>
<feature type="signal peptide" evidence="2">
    <location>
        <begin position="1"/>
        <end position="20"/>
    </location>
</feature>
<evidence type="ECO:0008006" key="5">
    <source>
        <dbReference type="Google" id="ProtNLM"/>
    </source>
</evidence>
<evidence type="ECO:0000256" key="1">
    <source>
        <dbReference type="SAM" id="MobiDB-lite"/>
    </source>
</evidence>
<dbReference type="EMBL" id="LILB01000009">
    <property type="protein sequence ID" value="KOO47434.1"/>
    <property type="molecule type" value="Genomic_DNA"/>
</dbReference>
<accession>A0A0M0L8Q8</accession>
<evidence type="ECO:0000313" key="3">
    <source>
        <dbReference type="EMBL" id="KOO47434.1"/>
    </source>
</evidence>
<feature type="chain" id="PRO_5038937884" description="Lipoprotein" evidence="2">
    <location>
        <begin position="21"/>
        <end position="171"/>
    </location>
</feature>
<dbReference type="OrthoDB" id="2654667at2"/>
<reference evidence="4" key="1">
    <citation type="submission" date="2015-08" db="EMBL/GenBank/DDBJ databases">
        <title>Fjat-10028 dsm 16317.</title>
        <authorList>
            <person name="Liu B."/>
            <person name="Wang J."/>
            <person name="Zhu Y."/>
            <person name="Liu G."/>
            <person name="Chen Q."/>
            <person name="Chen Z."/>
            <person name="Lan J."/>
            <person name="Che J."/>
            <person name="Ge C."/>
            <person name="Shi H."/>
            <person name="Pan Z."/>
            <person name="Liu X."/>
        </authorList>
    </citation>
    <scope>NUCLEOTIDE SEQUENCE [LARGE SCALE GENOMIC DNA]</scope>
    <source>
        <strain evidence="4">DSM 16317</strain>
    </source>
</reference>